<protein>
    <submittedName>
        <fullName evidence="2">Uncharacterized protein</fullName>
    </submittedName>
</protein>
<name>A0A2M7YNV5_9BACT</name>
<feature type="compositionally biased region" description="Basic and acidic residues" evidence="1">
    <location>
        <begin position="27"/>
        <end position="47"/>
    </location>
</feature>
<accession>A0A2M7YNV5</accession>
<dbReference type="EMBL" id="PFWF01000040">
    <property type="protein sequence ID" value="PJA64656.1"/>
    <property type="molecule type" value="Genomic_DNA"/>
</dbReference>
<evidence type="ECO:0000256" key="1">
    <source>
        <dbReference type="SAM" id="MobiDB-lite"/>
    </source>
</evidence>
<organism evidence="2 3">
    <name type="scientific">Candidatus Portnoybacteria bacterium CG_4_9_14_3_um_filter_40_10</name>
    <dbReference type="NCBI Taxonomy" id="1974804"/>
    <lineage>
        <taxon>Bacteria</taxon>
        <taxon>Candidatus Portnoyibacteriota</taxon>
    </lineage>
</organism>
<evidence type="ECO:0000313" key="2">
    <source>
        <dbReference type="EMBL" id="PJA64656.1"/>
    </source>
</evidence>
<feature type="region of interest" description="Disordered" evidence="1">
    <location>
        <begin position="27"/>
        <end position="65"/>
    </location>
</feature>
<reference evidence="3" key="1">
    <citation type="submission" date="2017-09" db="EMBL/GenBank/DDBJ databases">
        <title>Depth-based differentiation of microbial function through sediment-hosted aquifers and enrichment of novel symbionts in the deep terrestrial subsurface.</title>
        <authorList>
            <person name="Probst A.J."/>
            <person name="Ladd B."/>
            <person name="Jarett J.K."/>
            <person name="Geller-Mcgrath D.E."/>
            <person name="Sieber C.M.K."/>
            <person name="Emerson J.B."/>
            <person name="Anantharaman K."/>
            <person name="Thomas B.C."/>
            <person name="Malmstrom R."/>
            <person name="Stieglmeier M."/>
            <person name="Klingl A."/>
            <person name="Woyke T."/>
            <person name="Ryan C.M."/>
            <person name="Banfield J.F."/>
        </authorList>
    </citation>
    <scope>NUCLEOTIDE SEQUENCE [LARGE SCALE GENOMIC DNA]</scope>
</reference>
<evidence type="ECO:0000313" key="3">
    <source>
        <dbReference type="Proteomes" id="UP000230434"/>
    </source>
</evidence>
<dbReference type="AlphaFoldDB" id="A0A2M7YNV5"/>
<proteinExistence type="predicted"/>
<sequence>MSTDGDNIVRGRIRRYAAVHGRVIKTESEGVTKPSELGDLHKSEKSIQSRSKRKTESFQVESSARDPWESPITIYHLPLD</sequence>
<comment type="caution">
    <text evidence="2">The sequence shown here is derived from an EMBL/GenBank/DDBJ whole genome shotgun (WGS) entry which is preliminary data.</text>
</comment>
<dbReference type="Proteomes" id="UP000230434">
    <property type="component" value="Unassembled WGS sequence"/>
</dbReference>
<gene>
    <name evidence="2" type="ORF">CO159_01930</name>
</gene>